<keyword evidence="1" id="KW-0472">Membrane</keyword>
<proteinExistence type="predicted"/>
<evidence type="ECO:0000313" key="2">
    <source>
        <dbReference type="EMBL" id="MBX67363.1"/>
    </source>
</evidence>
<reference evidence="2" key="1">
    <citation type="submission" date="2018-02" db="EMBL/GenBank/DDBJ databases">
        <title>Rhizophora mucronata_Transcriptome.</title>
        <authorList>
            <person name="Meera S.P."/>
            <person name="Sreeshan A."/>
            <person name="Augustine A."/>
        </authorList>
    </citation>
    <scope>NUCLEOTIDE SEQUENCE</scope>
    <source>
        <tissue evidence="2">Leaf</tissue>
    </source>
</reference>
<dbReference type="AlphaFoldDB" id="A0A2P2QK67"/>
<feature type="transmembrane region" description="Helical" evidence="1">
    <location>
        <begin position="6"/>
        <end position="31"/>
    </location>
</feature>
<accession>A0A2P2QK67</accession>
<keyword evidence="1" id="KW-0812">Transmembrane</keyword>
<keyword evidence="1" id="KW-1133">Transmembrane helix</keyword>
<organism evidence="2">
    <name type="scientific">Rhizophora mucronata</name>
    <name type="common">Asiatic mangrove</name>
    <dbReference type="NCBI Taxonomy" id="61149"/>
    <lineage>
        <taxon>Eukaryota</taxon>
        <taxon>Viridiplantae</taxon>
        <taxon>Streptophyta</taxon>
        <taxon>Embryophyta</taxon>
        <taxon>Tracheophyta</taxon>
        <taxon>Spermatophyta</taxon>
        <taxon>Magnoliopsida</taxon>
        <taxon>eudicotyledons</taxon>
        <taxon>Gunneridae</taxon>
        <taxon>Pentapetalae</taxon>
        <taxon>rosids</taxon>
        <taxon>fabids</taxon>
        <taxon>Malpighiales</taxon>
        <taxon>Rhizophoraceae</taxon>
        <taxon>Rhizophora</taxon>
    </lineage>
</organism>
<name>A0A2P2QK67_RHIMU</name>
<dbReference type="EMBL" id="GGEC01086879">
    <property type="protein sequence ID" value="MBX67363.1"/>
    <property type="molecule type" value="Transcribed_RNA"/>
</dbReference>
<sequence>MVSSSVLFFSFLGNVHQILCYFLISFTYGLVMISVQAT</sequence>
<protein>
    <submittedName>
        <fullName evidence="2">Uncharacterized protein</fullName>
    </submittedName>
</protein>
<evidence type="ECO:0000256" key="1">
    <source>
        <dbReference type="SAM" id="Phobius"/>
    </source>
</evidence>